<evidence type="ECO:0000313" key="3">
    <source>
        <dbReference type="Proteomes" id="UP001054945"/>
    </source>
</evidence>
<organism evidence="2 3">
    <name type="scientific">Caerostris extrusa</name>
    <name type="common">Bark spider</name>
    <name type="synonym">Caerostris bankana</name>
    <dbReference type="NCBI Taxonomy" id="172846"/>
    <lineage>
        <taxon>Eukaryota</taxon>
        <taxon>Metazoa</taxon>
        <taxon>Ecdysozoa</taxon>
        <taxon>Arthropoda</taxon>
        <taxon>Chelicerata</taxon>
        <taxon>Arachnida</taxon>
        <taxon>Araneae</taxon>
        <taxon>Araneomorphae</taxon>
        <taxon>Entelegynae</taxon>
        <taxon>Araneoidea</taxon>
        <taxon>Araneidae</taxon>
        <taxon>Caerostris</taxon>
    </lineage>
</organism>
<dbReference type="Proteomes" id="UP001054945">
    <property type="component" value="Unassembled WGS sequence"/>
</dbReference>
<feature type="signal peptide" evidence="1">
    <location>
        <begin position="1"/>
        <end position="16"/>
    </location>
</feature>
<evidence type="ECO:0000313" key="2">
    <source>
        <dbReference type="EMBL" id="GIY50302.1"/>
    </source>
</evidence>
<sequence>MSLIIISCCALQSTFPCLVNILSGVKVLSCFYLKPSTALGSRRPPDDQAYHMGHREEARVWPPRRQDNSLLGRRGWYQRPTSHHTLSLSPEHHIESCACLLFFLPIHKNGRWKDWEIPDNIKDLRGVPELY</sequence>
<keyword evidence="1" id="KW-0732">Signal</keyword>
<gene>
    <name evidence="2" type="ORF">CEXT_687681</name>
</gene>
<feature type="chain" id="PRO_5043988603" evidence="1">
    <location>
        <begin position="17"/>
        <end position="131"/>
    </location>
</feature>
<accession>A0AAV4TY97</accession>
<dbReference type="AlphaFoldDB" id="A0AAV4TY97"/>
<protein>
    <submittedName>
        <fullName evidence="2">Uncharacterized protein</fullName>
    </submittedName>
</protein>
<evidence type="ECO:0000256" key="1">
    <source>
        <dbReference type="SAM" id="SignalP"/>
    </source>
</evidence>
<reference evidence="2 3" key="1">
    <citation type="submission" date="2021-06" db="EMBL/GenBank/DDBJ databases">
        <title>Caerostris extrusa draft genome.</title>
        <authorList>
            <person name="Kono N."/>
            <person name="Arakawa K."/>
        </authorList>
    </citation>
    <scope>NUCLEOTIDE SEQUENCE [LARGE SCALE GENOMIC DNA]</scope>
</reference>
<name>A0AAV4TY97_CAEEX</name>
<proteinExistence type="predicted"/>
<comment type="caution">
    <text evidence="2">The sequence shown here is derived from an EMBL/GenBank/DDBJ whole genome shotgun (WGS) entry which is preliminary data.</text>
</comment>
<dbReference type="EMBL" id="BPLR01011960">
    <property type="protein sequence ID" value="GIY50302.1"/>
    <property type="molecule type" value="Genomic_DNA"/>
</dbReference>
<keyword evidence="3" id="KW-1185">Reference proteome</keyword>